<dbReference type="InterPro" id="IPR038937">
    <property type="entry name" value="RopGEF"/>
</dbReference>
<proteinExistence type="predicted"/>
<dbReference type="FunFam" id="1.20.58.2010:FF:000003">
    <property type="entry name" value="Rop guanine nucleotide exchange factor 14"/>
    <property type="match status" value="1"/>
</dbReference>
<evidence type="ECO:0000313" key="5">
    <source>
        <dbReference type="EMBL" id="KAE7998729.1"/>
    </source>
</evidence>
<feature type="region of interest" description="Disordered" evidence="3">
    <location>
        <begin position="443"/>
        <end position="464"/>
    </location>
</feature>
<sequence>MVRSFGRQNSIQKSKSFNLQKMFEGPGRQIQSLILESGHEGGSEDSKMLSKSYETKYLGSPLERHHIGSALLRHTSPVSPQAKQHSDMELMKERFSKLLLGEDMSGGGKGVSSALALSNAITNLSASVFGEQSKLEPMSTERKTRWRKEIEWLLSVTDHIVEFVPSQQKSKDGTNMEIMVTRQRSDLLMNIPALRKLDAMLIGYLDNFASQNEFWYVSQDADESEKGSTPIRNGDKWWLPTVKVPPNGLSEVSRKWLLFQKDSVNQVLKAAMAINAQVLSEMEIPESYIESLPKNGRASLGDSIYKCITVEYFDPEQFLSTMDMSTEHRVLDLKNRIEASIVIWKRKMHNKDGKSSWGSGVSLEKRELFEERAETILLLLKQRFPGIPQSALDISKIQYNKDIGQAILESYSRIIESLAFNVMSRVEDVLYADTLTKNPSLAAQSYRNRPKESSPSNICDDVDHWNSAETPNSKTLSDFMGWNLDHGAIDHMKKMNNTMCEMDNYLKEENDKHKSKIVNIVTTKKMSYLERLENLSGLRSPTARH</sequence>
<feature type="compositionally biased region" description="Polar residues" evidence="3">
    <location>
        <begin position="443"/>
        <end position="457"/>
    </location>
</feature>
<evidence type="ECO:0000256" key="3">
    <source>
        <dbReference type="SAM" id="MobiDB-lite"/>
    </source>
</evidence>
<dbReference type="OrthoDB" id="1053009at2759"/>
<dbReference type="PROSITE" id="PS51334">
    <property type="entry name" value="PRONE"/>
    <property type="match status" value="1"/>
</dbReference>
<dbReference type="Proteomes" id="UP000327013">
    <property type="component" value="Chromosome 1"/>
</dbReference>
<dbReference type="Gene3D" id="1.20.58.1310">
    <property type="entry name" value="PRONE domain, subdomain 2"/>
    <property type="match status" value="1"/>
</dbReference>
<dbReference type="EMBL" id="CM017321">
    <property type="protein sequence ID" value="KAE7998729.1"/>
    <property type="molecule type" value="Genomic_DNA"/>
</dbReference>
<dbReference type="PANTHER" id="PTHR33101:SF65">
    <property type="entry name" value="ROP GUANINE NUCLEOTIDE EXCHANGE FACTOR 10"/>
    <property type="match status" value="1"/>
</dbReference>
<dbReference type="InterPro" id="IPR005512">
    <property type="entry name" value="PRONE_dom"/>
</dbReference>
<keyword evidence="1 2" id="KW-0344">Guanine-nucleotide releasing factor</keyword>
<organism evidence="5 6">
    <name type="scientific">Carpinus fangiana</name>
    <dbReference type="NCBI Taxonomy" id="176857"/>
    <lineage>
        <taxon>Eukaryota</taxon>
        <taxon>Viridiplantae</taxon>
        <taxon>Streptophyta</taxon>
        <taxon>Embryophyta</taxon>
        <taxon>Tracheophyta</taxon>
        <taxon>Spermatophyta</taxon>
        <taxon>Magnoliopsida</taxon>
        <taxon>eudicotyledons</taxon>
        <taxon>Gunneridae</taxon>
        <taxon>Pentapetalae</taxon>
        <taxon>rosids</taxon>
        <taxon>fabids</taxon>
        <taxon>Fagales</taxon>
        <taxon>Betulaceae</taxon>
        <taxon>Carpinus</taxon>
    </lineage>
</organism>
<dbReference type="PANTHER" id="PTHR33101">
    <property type="entry name" value="ROP GUANINE NUCLEOTIDE EXCHANGE FACTOR 1"/>
    <property type="match status" value="1"/>
</dbReference>
<feature type="domain" description="PRONE" evidence="4">
    <location>
        <begin position="78"/>
        <end position="443"/>
    </location>
</feature>
<dbReference type="GO" id="GO:0005085">
    <property type="term" value="F:guanyl-nucleotide exchange factor activity"/>
    <property type="evidence" value="ECO:0007669"/>
    <property type="project" value="UniProtKB-UniRule"/>
</dbReference>
<keyword evidence="6" id="KW-1185">Reference proteome</keyword>
<evidence type="ECO:0000256" key="2">
    <source>
        <dbReference type="PROSITE-ProRule" id="PRU00663"/>
    </source>
</evidence>
<evidence type="ECO:0000256" key="1">
    <source>
        <dbReference type="ARBA" id="ARBA00022658"/>
    </source>
</evidence>
<evidence type="ECO:0000313" key="6">
    <source>
        <dbReference type="Proteomes" id="UP000327013"/>
    </source>
</evidence>
<dbReference type="Gene3D" id="1.20.58.2010">
    <property type="entry name" value="PRONE domain, subdomain 1"/>
    <property type="match status" value="1"/>
</dbReference>
<gene>
    <name evidence="5" type="ORF">FH972_003240</name>
</gene>
<name>A0A5N6QJA0_9ROSI</name>
<protein>
    <recommendedName>
        <fullName evidence="4">PRONE domain-containing protein</fullName>
    </recommendedName>
</protein>
<dbReference type="Pfam" id="PF03759">
    <property type="entry name" value="PRONE"/>
    <property type="match status" value="1"/>
</dbReference>
<accession>A0A5N6QJA0</accession>
<evidence type="ECO:0000259" key="4">
    <source>
        <dbReference type="PROSITE" id="PS51334"/>
    </source>
</evidence>
<dbReference type="FunFam" id="1.20.58.1310:FF:000001">
    <property type="entry name" value="Rop guanine nucleotide exchange factor 9"/>
    <property type="match status" value="1"/>
</dbReference>
<dbReference type="FunFam" id="1.20.58.2010:FF:000001">
    <property type="entry name" value="Rop guanine nucleotide exchange factor 14"/>
    <property type="match status" value="1"/>
</dbReference>
<dbReference type="AlphaFoldDB" id="A0A5N6QJA0"/>
<reference evidence="5 6" key="1">
    <citation type="submission" date="2019-06" db="EMBL/GenBank/DDBJ databases">
        <title>A chromosomal-level reference genome of Carpinus fangiana (Coryloideae, Betulaceae).</title>
        <authorList>
            <person name="Yang X."/>
            <person name="Wang Z."/>
            <person name="Zhang L."/>
            <person name="Hao G."/>
            <person name="Liu J."/>
            <person name="Yang Y."/>
        </authorList>
    </citation>
    <scope>NUCLEOTIDE SEQUENCE [LARGE SCALE GENOMIC DNA]</scope>
    <source>
        <strain evidence="5">Cfa_2016G</strain>
        <tissue evidence="5">Leaf</tissue>
    </source>
</reference>